<evidence type="ECO:0000313" key="7">
    <source>
        <dbReference type="EMBL" id="SEC13918.1"/>
    </source>
</evidence>
<name>A0A1H4Q322_9BACT</name>
<dbReference type="PANTHER" id="PTHR30332">
    <property type="entry name" value="PROBABLE GENERAL SECRETION PATHWAY PROTEIN D"/>
    <property type="match status" value="1"/>
</dbReference>
<dbReference type="Pfam" id="PF00263">
    <property type="entry name" value="Secretin"/>
    <property type="match status" value="1"/>
</dbReference>
<dbReference type="GO" id="GO:0009306">
    <property type="term" value="P:protein secretion"/>
    <property type="evidence" value="ECO:0007669"/>
    <property type="project" value="InterPro"/>
</dbReference>
<dbReference type="Pfam" id="PF04972">
    <property type="entry name" value="BON"/>
    <property type="match status" value="1"/>
</dbReference>
<evidence type="ECO:0000259" key="6">
    <source>
        <dbReference type="Pfam" id="PF13629"/>
    </source>
</evidence>
<evidence type="ECO:0000259" key="5">
    <source>
        <dbReference type="Pfam" id="PF04972"/>
    </source>
</evidence>
<dbReference type="InterPro" id="IPR004846">
    <property type="entry name" value="T2SS/T3SS_dom"/>
</dbReference>
<feature type="region of interest" description="Disordered" evidence="2">
    <location>
        <begin position="458"/>
        <end position="482"/>
    </location>
</feature>
<feature type="signal peptide" evidence="3">
    <location>
        <begin position="1"/>
        <end position="25"/>
    </location>
</feature>
<sequence length="482" mass="50790">MRTNLLSLCLSAAMPMGLCATPISAAQQPIAVAAVTSAPAPSAAANDTAFTSTSFSGDMQHITVGRSISLRTAHRLAKVYVTNPAVLYAYTANPNEVLLTSKQPGISSVALWDEAGGSQTYLFSSDIDTETLRKSIQGAMPTEDIHVQSEEGRVVLSGSVTTAAVYDAAYKMAGLYSKDVSNTLVVNSSAIKQVKLKVRIIEVDRSKLDQFAFNFFNAGGNILGQTTTTQFPSTLNASTSGSSSSSSGGGVNSTAGNKSVSVTNPLNFLLYSSQLNVGATLQDLASRQLLQILAEPTITTLSGEKANFLAGGEFPFPVVQGGAGGLTSITIQFRPYGVKLEFLPLVNPDGTIQLKVAPEVSALDYTNAVQISGYTIPAISTRRAETQVILRSGQSFAISGLLDKRTTDQLGKTPGIASVPVLGALFKSKDIKRSTTEILVLVTPEIVDPMSAAPTWVEPTSPVPTLDEKEFDQAMPKIKPKN</sequence>
<dbReference type="InterPro" id="IPR001775">
    <property type="entry name" value="GspD/PilQ"/>
</dbReference>
<dbReference type="RefSeq" id="WP_074654559.1">
    <property type="nucleotide sequence ID" value="NZ_FNSD01000001.1"/>
</dbReference>
<proteinExistence type="inferred from homology"/>
<keyword evidence="3" id="KW-0732">Signal</keyword>
<protein>
    <submittedName>
        <fullName evidence="7">Pilus assembly protein CpaC</fullName>
    </submittedName>
</protein>
<feature type="domain" description="BON" evidence="5">
    <location>
        <begin position="129"/>
        <end position="186"/>
    </location>
</feature>
<accession>A0A1H4Q322</accession>
<dbReference type="InterPro" id="IPR032789">
    <property type="entry name" value="T2SS-T3SS_pil_N"/>
</dbReference>
<dbReference type="Proteomes" id="UP000182409">
    <property type="component" value="Unassembled WGS sequence"/>
</dbReference>
<feature type="domain" description="Type II/III secretion system secretin-like" evidence="4">
    <location>
        <begin position="284"/>
        <end position="448"/>
    </location>
</feature>
<feature type="domain" description="Pilus formation protein N-terminal" evidence="6">
    <location>
        <begin position="61"/>
        <end position="117"/>
    </location>
</feature>
<dbReference type="PANTHER" id="PTHR30332:SF17">
    <property type="entry name" value="TYPE IV PILIATION SYSTEM PROTEIN DR_0774-RELATED"/>
    <property type="match status" value="1"/>
</dbReference>
<comment type="similarity">
    <text evidence="1">Belongs to the bacterial secretin family.</text>
</comment>
<evidence type="ECO:0000313" key="8">
    <source>
        <dbReference type="Proteomes" id="UP000182409"/>
    </source>
</evidence>
<feature type="region of interest" description="Disordered" evidence="2">
    <location>
        <begin position="234"/>
        <end position="256"/>
    </location>
</feature>
<dbReference type="InterPro" id="IPR050810">
    <property type="entry name" value="Bact_Secretion_Sys_Channel"/>
</dbReference>
<dbReference type="OrthoDB" id="9779724at2"/>
<dbReference type="PRINTS" id="PR00811">
    <property type="entry name" value="BCTERIALGSPD"/>
</dbReference>
<evidence type="ECO:0000256" key="2">
    <source>
        <dbReference type="SAM" id="MobiDB-lite"/>
    </source>
</evidence>
<feature type="chain" id="PRO_5010172660" evidence="3">
    <location>
        <begin position="26"/>
        <end position="482"/>
    </location>
</feature>
<reference evidence="7 8" key="1">
    <citation type="submission" date="2016-10" db="EMBL/GenBank/DDBJ databases">
        <authorList>
            <person name="de Groot N.N."/>
        </authorList>
    </citation>
    <scope>NUCLEOTIDE SEQUENCE [LARGE SCALE GENOMIC DNA]</scope>
    <source>
        <strain evidence="7 8">AB35.6</strain>
    </source>
</reference>
<gene>
    <name evidence="7" type="ORF">SAMN05443244_2750</name>
</gene>
<dbReference type="Pfam" id="PF13629">
    <property type="entry name" value="T2SS-T3SS_pil_N"/>
    <property type="match status" value="1"/>
</dbReference>
<evidence type="ECO:0000259" key="4">
    <source>
        <dbReference type="Pfam" id="PF00263"/>
    </source>
</evidence>
<evidence type="ECO:0000256" key="3">
    <source>
        <dbReference type="SAM" id="SignalP"/>
    </source>
</evidence>
<dbReference type="GO" id="GO:0015627">
    <property type="term" value="C:type II protein secretion system complex"/>
    <property type="evidence" value="ECO:0007669"/>
    <property type="project" value="TreeGrafter"/>
</dbReference>
<dbReference type="InterPro" id="IPR007055">
    <property type="entry name" value="BON_dom"/>
</dbReference>
<evidence type="ECO:0000256" key="1">
    <source>
        <dbReference type="RuleBase" id="RU004003"/>
    </source>
</evidence>
<dbReference type="EMBL" id="FNSD01000001">
    <property type="protein sequence ID" value="SEC13918.1"/>
    <property type="molecule type" value="Genomic_DNA"/>
</dbReference>
<organism evidence="7 8">
    <name type="scientific">Terriglobus roseus</name>
    <dbReference type="NCBI Taxonomy" id="392734"/>
    <lineage>
        <taxon>Bacteria</taxon>
        <taxon>Pseudomonadati</taxon>
        <taxon>Acidobacteriota</taxon>
        <taxon>Terriglobia</taxon>
        <taxon>Terriglobales</taxon>
        <taxon>Acidobacteriaceae</taxon>
        <taxon>Terriglobus</taxon>
    </lineage>
</organism>
<dbReference type="AlphaFoldDB" id="A0A1H4Q322"/>